<dbReference type="EMBL" id="AZCN01000029">
    <property type="protein sequence ID" value="KRK16698.1"/>
    <property type="molecule type" value="Genomic_DNA"/>
</dbReference>
<evidence type="ECO:0000313" key="1">
    <source>
        <dbReference type="EMBL" id="KRK16698.1"/>
    </source>
</evidence>
<evidence type="ECO:0000313" key="2">
    <source>
        <dbReference type="Proteomes" id="UP000051181"/>
    </source>
</evidence>
<gene>
    <name evidence="1" type="ORF">FD22_GL001101</name>
</gene>
<dbReference type="Proteomes" id="UP000051181">
    <property type="component" value="Unassembled WGS sequence"/>
</dbReference>
<name>A0A0R1FBU7_9LACO</name>
<organism evidence="1 2">
    <name type="scientific">Loigolactobacillus coryniformis subsp. coryniformis KCTC 3167 = DSM 20001</name>
    <dbReference type="NCBI Taxonomy" id="913848"/>
    <lineage>
        <taxon>Bacteria</taxon>
        <taxon>Bacillati</taxon>
        <taxon>Bacillota</taxon>
        <taxon>Bacilli</taxon>
        <taxon>Lactobacillales</taxon>
        <taxon>Lactobacillaceae</taxon>
        <taxon>Loigolactobacillus</taxon>
    </lineage>
</organism>
<accession>A0A0R1FBU7</accession>
<protein>
    <submittedName>
        <fullName evidence="1">Uncharacterized protein</fullName>
    </submittedName>
</protein>
<proteinExistence type="predicted"/>
<comment type="caution">
    <text evidence="1">The sequence shown here is derived from an EMBL/GenBank/DDBJ whole genome shotgun (WGS) entry which is preliminary data.</text>
</comment>
<sequence length="50" mass="5692">MQKYADILELKLSTLILLTENNEKLDKEGKSKLMIRKLMLKLISKTAGGE</sequence>
<dbReference type="AlphaFoldDB" id="A0A0R1FBU7"/>
<dbReference type="PATRIC" id="fig|913848.6.peg.1135"/>
<reference evidence="1 2" key="1">
    <citation type="journal article" date="2015" name="Genome Announc.">
        <title>Expanding the biotechnology potential of lactobacilli through comparative genomics of 213 strains and associated genera.</title>
        <authorList>
            <person name="Sun Z."/>
            <person name="Harris H.M."/>
            <person name="McCann A."/>
            <person name="Guo C."/>
            <person name="Argimon S."/>
            <person name="Zhang W."/>
            <person name="Yang X."/>
            <person name="Jeffery I.B."/>
            <person name="Cooney J.C."/>
            <person name="Kagawa T.F."/>
            <person name="Liu W."/>
            <person name="Song Y."/>
            <person name="Salvetti E."/>
            <person name="Wrobel A."/>
            <person name="Rasinkangas P."/>
            <person name="Parkhill J."/>
            <person name="Rea M.C."/>
            <person name="O'Sullivan O."/>
            <person name="Ritari J."/>
            <person name="Douillard F.P."/>
            <person name="Paul Ross R."/>
            <person name="Yang R."/>
            <person name="Briner A.E."/>
            <person name="Felis G.E."/>
            <person name="de Vos W.M."/>
            <person name="Barrangou R."/>
            <person name="Klaenhammer T.R."/>
            <person name="Caufield P.W."/>
            <person name="Cui Y."/>
            <person name="Zhang H."/>
            <person name="O'Toole P.W."/>
        </authorList>
    </citation>
    <scope>NUCLEOTIDE SEQUENCE [LARGE SCALE GENOMIC DNA]</scope>
    <source>
        <strain evidence="1 2">DSM 20001</strain>
    </source>
</reference>